<evidence type="ECO:0000256" key="3">
    <source>
        <dbReference type="ARBA" id="ARBA00023136"/>
    </source>
</evidence>
<feature type="transmembrane region" description="Helical" evidence="5">
    <location>
        <begin position="20"/>
        <end position="42"/>
    </location>
</feature>
<dbReference type="InterPro" id="IPR005311">
    <property type="entry name" value="PBP_dimer"/>
</dbReference>
<dbReference type="PROSITE" id="PS51178">
    <property type="entry name" value="PASTA"/>
    <property type="match status" value="1"/>
</dbReference>
<evidence type="ECO:0000313" key="9">
    <source>
        <dbReference type="Proteomes" id="UP000034029"/>
    </source>
</evidence>
<keyword evidence="5" id="KW-0812">Transmembrane</keyword>
<keyword evidence="3 5" id="KW-0472">Membrane</keyword>
<dbReference type="Pfam" id="PF03717">
    <property type="entry name" value="PBP_dimer"/>
    <property type="match status" value="1"/>
</dbReference>
<evidence type="ECO:0000256" key="5">
    <source>
        <dbReference type="SAM" id="Phobius"/>
    </source>
</evidence>
<evidence type="ECO:0000256" key="1">
    <source>
        <dbReference type="ARBA" id="ARBA00004370"/>
    </source>
</evidence>
<gene>
    <name evidence="7" type="ORF">AAT16_05405</name>
    <name evidence="8" type="ORF">SAMN05216235_0321</name>
</gene>
<reference evidence="9" key="2">
    <citation type="submission" date="2015-04" db="EMBL/GenBank/DDBJ databases">
        <title>Complete genome sequence of Salinicoccus halodurans strain H3B36, isolated from the Qaidam basin of China.</title>
        <authorList>
            <person name="Ma Y."/>
            <person name="Jiang K."/>
            <person name="Xue Y."/>
        </authorList>
    </citation>
    <scope>NUCLEOTIDE SEQUENCE [LARGE SCALE GENOMIC DNA]</scope>
    <source>
        <strain evidence="9">H3B36</strain>
    </source>
</reference>
<dbReference type="InterPro" id="IPR050515">
    <property type="entry name" value="Beta-lactam/transpept"/>
</dbReference>
<dbReference type="SUPFAM" id="SSF54184">
    <property type="entry name" value="Penicillin-binding protein 2x (pbp-2x), c-terminal domain"/>
    <property type="match status" value="1"/>
</dbReference>
<evidence type="ECO:0000259" key="6">
    <source>
        <dbReference type="PROSITE" id="PS51178"/>
    </source>
</evidence>
<dbReference type="Proteomes" id="UP000034029">
    <property type="component" value="Chromosome"/>
</dbReference>
<dbReference type="GO" id="GO:0005886">
    <property type="term" value="C:plasma membrane"/>
    <property type="evidence" value="ECO:0007669"/>
    <property type="project" value="TreeGrafter"/>
</dbReference>
<dbReference type="Proteomes" id="UP000183090">
    <property type="component" value="Unassembled WGS sequence"/>
</dbReference>
<dbReference type="InterPro" id="IPR005543">
    <property type="entry name" value="PASTA_dom"/>
</dbReference>
<dbReference type="Pfam" id="PF03793">
    <property type="entry name" value="PASTA"/>
    <property type="match status" value="1"/>
</dbReference>
<organism evidence="8 10">
    <name type="scientific">Salinicoccus halodurans</name>
    <dbReference type="NCBI Taxonomy" id="407035"/>
    <lineage>
        <taxon>Bacteria</taxon>
        <taxon>Bacillati</taxon>
        <taxon>Bacillota</taxon>
        <taxon>Bacilli</taxon>
        <taxon>Bacillales</taxon>
        <taxon>Staphylococcaceae</taxon>
        <taxon>Salinicoccus</taxon>
    </lineage>
</organism>
<evidence type="ECO:0000313" key="10">
    <source>
        <dbReference type="Proteomes" id="UP000183090"/>
    </source>
</evidence>
<dbReference type="GO" id="GO:0071555">
    <property type="term" value="P:cell wall organization"/>
    <property type="evidence" value="ECO:0007669"/>
    <property type="project" value="TreeGrafter"/>
</dbReference>
<dbReference type="EMBL" id="FOTB01000001">
    <property type="protein sequence ID" value="SFK54536.1"/>
    <property type="molecule type" value="Genomic_DNA"/>
</dbReference>
<dbReference type="SUPFAM" id="SSF56601">
    <property type="entry name" value="beta-lactamase/transpeptidase-like"/>
    <property type="match status" value="1"/>
</dbReference>
<dbReference type="GO" id="GO:0008658">
    <property type="term" value="F:penicillin binding"/>
    <property type="evidence" value="ECO:0007669"/>
    <property type="project" value="InterPro"/>
</dbReference>
<dbReference type="AlphaFoldDB" id="A0A0F7HJ81"/>
<feature type="region of interest" description="Disordered" evidence="4">
    <location>
        <begin position="691"/>
        <end position="716"/>
    </location>
</feature>
<evidence type="ECO:0000256" key="2">
    <source>
        <dbReference type="ARBA" id="ARBA00007171"/>
    </source>
</evidence>
<dbReference type="Gene3D" id="2.20.70.70">
    <property type="match status" value="1"/>
</dbReference>
<proteinExistence type="inferred from homology"/>
<dbReference type="PANTHER" id="PTHR30627:SF26">
    <property type="entry name" value="PENICILLIN-BINDING PROTEIN 2B"/>
    <property type="match status" value="1"/>
</dbReference>
<dbReference type="Pfam" id="PF00905">
    <property type="entry name" value="Transpeptidase"/>
    <property type="match status" value="1"/>
</dbReference>
<comment type="similarity">
    <text evidence="2">Belongs to the transpeptidase family.</text>
</comment>
<dbReference type="Gene3D" id="3.90.1310.10">
    <property type="entry name" value="Penicillin-binding protein 2a (Domain 2)"/>
    <property type="match status" value="1"/>
</dbReference>
<dbReference type="InterPro" id="IPR001460">
    <property type="entry name" value="PCN-bd_Tpept"/>
</dbReference>
<dbReference type="CDD" id="cd06575">
    <property type="entry name" value="PASTA_Pbp2x-like_2"/>
    <property type="match status" value="1"/>
</dbReference>
<dbReference type="InterPro" id="IPR036138">
    <property type="entry name" value="PBP_dimer_sf"/>
</dbReference>
<name>A0A0F7HJ81_9STAP</name>
<dbReference type="EMBL" id="CP011366">
    <property type="protein sequence ID" value="AKG73702.1"/>
    <property type="molecule type" value="Genomic_DNA"/>
</dbReference>
<dbReference type="PANTHER" id="PTHR30627">
    <property type="entry name" value="PEPTIDOGLYCAN D,D-TRANSPEPTIDASE"/>
    <property type="match status" value="1"/>
</dbReference>
<keyword evidence="5" id="KW-1133">Transmembrane helix</keyword>
<accession>A0A0F7HJ81</accession>
<keyword evidence="9" id="KW-1185">Reference proteome</keyword>
<dbReference type="SMART" id="SM00740">
    <property type="entry name" value="PASTA"/>
    <property type="match status" value="2"/>
</dbReference>
<comment type="subcellular location">
    <subcellularLocation>
        <location evidence="1">Membrane</location>
    </subcellularLocation>
</comment>
<protein>
    <submittedName>
        <fullName evidence="8">Penicillin-binding protein 1</fullName>
    </submittedName>
</protein>
<dbReference type="Gene3D" id="3.30.70.2110">
    <property type="match status" value="1"/>
</dbReference>
<reference evidence="8 10" key="3">
    <citation type="submission" date="2016-10" db="EMBL/GenBank/DDBJ databases">
        <authorList>
            <person name="Varghese N."/>
            <person name="Submissions S."/>
        </authorList>
    </citation>
    <scope>NUCLEOTIDE SEQUENCE [LARGE SCALE GENOMIC DNA]</scope>
    <source>
        <strain evidence="8 10">CGMCC 1.6501</strain>
    </source>
</reference>
<evidence type="ECO:0000313" key="8">
    <source>
        <dbReference type="EMBL" id="SFK54536.1"/>
    </source>
</evidence>
<feature type="domain" description="PASTA" evidence="6">
    <location>
        <begin position="654"/>
        <end position="711"/>
    </location>
</feature>
<evidence type="ECO:0000313" key="7">
    <source>
        <dbReference type="EMBL" id="AKG73702.1"/>
    </source>
</evidence>
<dbReference type="KEGG" id="shv:AAT16_05405"/>
<reference evidence="7 9" key="1">
    <citation type="journal article" date="2015" name="Int. J. Syst. Evol. Microbiol.">
        <title>Complete genome sequence of Salinicoccus halodurans H3B36, isolated from the Qaidam Basin in China.</title>
        <authorList>
            <person name="Jiang K."/>
            <person name="Xue Y."/>
            <person name="Ma Y."/>
        </authorList>
    </citation>
    <scope>NUCLEOTIDE SEQUENCE [LARGE SCALE GENOMIC DNA]</scope>
    <source>
        <strain evidence="7 9">H3B36</strain>
    </source>
</reference>
<dbReference type="SUPFAM" id="SSF56519">
    <property type="entry name" value="Penicillin binding protein dimerisation domain"/>
    <property type="match status" value="1"/>
</dbReference>
<evidence type="ECO:0000256" key="4">
    <source>
        <dbReference type="SAM" id="MobiDB-lite"/>
    </source>
</evidence>
<dbReference type="Gene3D" id="3.40.710.10">
    <property type="entry name" value="DD-peptidase/beta-lactamase superfamily"/>
    <property type="match status" value="1"/>
</dbReference>
<dbReference type="InterPro" id="IPR012338">
    <property type="entry name" value="Beta-lactam/transpept-like"/>
</dbReference>
<dbReference type="RefSeq" id="WP_046789890.1">
    <property type="nucleotide sequence ID" value="NZ_CP011366.1"/>
</dbReference>
<sequence length="716" mass="79442">MARIRFKLGDKTKRLSVGALLIYLGIGVLFVCIFWQFSYLMIAKTLDDEDLVAHGHDKFTRSAVTEAERGEITDRDGNVLASDMESYRLALITDSDYPNHVTDPKKAAETLAGVIDMDQEDIEARIKEGVEKKQFQVEFGKEGRDLSYNQKKTLEESGVSGLVFVAETKRFYPNGDFASHLIGYAEESEGSDELSGQMGLERAYNDVLSGQDGKINYTQDLWGYIVPNTDTVKPPQDGANMKLTIDSNIQLYLEDSLDTMEEHFEPEELFAVVADAKTGEILASGQRPSFNPRTREGFGNSWLNMLYQYSFEPGSTFKVFGLAAAIAEGEYDPNATYESGSYDVNGHTIYDWQKEGWGEITYNQGMQYSSNALMMLLQDKVGEDKMLEYYKKFGFGEPTGSEFPNEPSGILAWDNELQRKTTSFGQTSTVTPIQMIQGMTAILNGGKMKKPYVVDEITDPETGEVIHDGKETVVRQVIPEEAANKTQEEINTLVGGSEDHNSQYLLEDYEVAGKSGTAQIIDPEGGGYMDGDYEFLTSFLGYAPEDDPEVIIYYGIKLASKNKSDTWDYGVMHGFNPLMERTLKYLEVEGGDDGTGGEAVEVGDYTGQTLSEAEPAAKDTIQTIITGDGEEIVDHYPKNDTLLPYDTFFVKTDGEQLMPDLTGLSKRETLMFGEFMGIDVSVEGEGFVQEQSVAPETPITEDTALELTLSSNDPND</sequence>